<dbReference type="Gene3D" id="3.10.180.10">
    <property type="entry name" value="2,3-Dihydroxybiphenyl 1,2-Dioxygenase, domain 1"/>
    <property type="match status" value="1"/>
</dbReference>
<proteinExistence type="predicted"/>
<dbReference type="CDD" id="cd06587">
    <property type="entry name" value="VOC"/>
    <property type="match status" value="1"/>
</dbReference>
<dbReference type="SUPFAM" id="SSF54593">
    <property type="entry name" value="Glyoxalase/Bleomycin resistance protein/Dihydroxybiphenyl dioxygenase"/>
    <property type="match status" value="1"/>
</dbReference>
<dbReference type="RefSeq" id="WP_055257663.1">
    <property type="nucleotide sequence ID" value="NZ_CYXT01000001.1"/>
</dbReference>
<reference evidence="2 3" key="1">
    <citation type="submission" date="2015-09" db="EMBL/GenBank/DDBJ databases">
        <authorList>
            <consortium name="Pathogen Informatics"/>
        </authorList>
    </citation>
    <scope>NUCLEOTIDE SEQUENCE [LARGE SCALE GENOMIC DNA]</scope>
    <source>
        <strain evidence="2 3">2789STDY5608868</strain>
    </source>
</reference>
<accession>A0A173RAL0</accession>
<dbReference type="InterPro" id="IPR004360">
    <property type="entry name" value="Glyas_Fos-R_dOase_dom"/>
</dbReference>
<evidence type="ECO:0000313" key="2">
    <source>
        <dbReference type="EMBL" id="CUM74649.1"/>
    </source>
</evidence>
<dbReference type="InterPro" id="IPR029068">
    <property type="entry name" value="Glyas_Bleomycin-R_OHBP_Dase"/>
</dbReference>
<dbReference type="Pfam" id="PF00903">
    <property type="entry name" value="Glyoxalase"/>
    <property type="match status" value="1"/>
</dbReference>
<dbReference type="PROSITE" id="PS51819">
    <property type="entry name" value="VOC"/>
    <property type="match status" value="1"/>
</dbReference>
<feature type="domain" description="VOC" evidence="1">
    <location>
        <begin position="5"/>
        <end position="129"/>
    </location>
</feature>
<dbReference type="InterPro" id="IPR037523">
    <property type="entry name" value="VOC_core"/>
</dbReference>
<name>A0A173RAL0_ANAHA</name>
<dbReference type="AlphaFoldDB" id="A0A173RAL0"/>
<protein>
    <submittedName>
        <fullName evidence="2">Glyoxalase-like domain</fullName>
    </submittedName>
</protein>
<organism evidence="2 3">
    <name type="scientific">Anaerostipes hadrus</name>
    <dbReference type="NCBI Taxonomy" id="649756"/>
    <lineage>
        <taxon>Bacteria</taxon>
        <taxon>Bacillati</taxon>
        <taxon>Bacillota</taxon>
        <taxon>Clostridia</taxon>
        <taxon>Lachnospirales</taxon>
        <taxon>Lachnospiraceae</taxon>
        <taxon>Anaerostipes</taxon>
    </lineage>
</organism>
<evidence type="ECO:0000259" key="1">
    <source>
        <dbReference type="PROSITE" id="PS51819"/>
    </source>
</evidence>
<gene>
    <name evidence="2" type="ORF">ERS852425_00384</name>
</gene>
<evidence type="ECO:0000313" key="3">
    <source>
        <dbReference type="Proteomes" id="UP000095598"/>
    </source>
</evidence>
<sequence length="131" mass="14967">MLNLPMDHIGLHCSDVELNAKWYQEELGFKVAGKFPGMGGRNVYFLENPQDGKMYEISQRDQLPGGATTRIDHITYRSSDLEKDYEYCKVNGYKIVSDGIETSLNFWEKGSRCFKIESACGEVIEICQKIK</sequence>
<dbReference type="Proteomes" id="UP000095598">
    <property type="component" value="Unassembled WGS sequence"/>
</dbReference>
<dbReference type="EMBL" id="CYXT01000001">
    <property type="protein sequence ID" value="CUM74649.1"/>
    <property type="molecule type" value="Genomic_DNA"/>
</dbReference>